<reference evidence="1 2" key="1">
    <citation type="journal article" date="2015" name="Genome Announc.">
        <title>Expanding the biotechnology potential of lactobacilli through comparative genomics of 213 strains and associated genera.</title>
        <authorList>
            <person name="Sun Z."/>
            <person name="Harris H.M."/>
            <person name="McCann A."/>
            <person name="Guo C."/>
            <person name="Argimon S."/>
            <person name="Zhang W."/>
            <person name="Yang X."/>
            <person name="Jeffery I.B."/>
            <person name="Cooney J.C."/>
            <person name="Kagawa T.F."/>
            <person name="Liu W."/>
            <person name="Song Y."/>
            <person name="Salvetti E."/>
            <person name="Wrobel A."/>
            <person name="Rasinkangas P."/>
            <person name="Parkhill J."/>
            <person name="Rea M.C."/>
            <person name="O'Sullivan O."/>
            <person name="Ritari J."/>
            <person name="Douillard F.P."/>
            <person name="Paul Ross R."/>
            <person name="Yang R."/>
            <person name="Briner A.E."/>
            <person name="Felis G.E."/>
            <person name="de Vos W.M."/>
            <person name="Barrangou R."/>
            <person name="Klaenhammer T.R."/>
            <person name="Caufield P.W."/>
            <person name="Cui Y."/>
            <person name="Zhang H."/>
            <person name="O'Toole P.W."/>
        </authorList>
    </citation>
    <scope>NUCLEOTIDE SEQUENCE [LARGE SCALE GENOMIC DNA]</scope>
    <source>
        <strain evidence="1 2">DSM 24716</strain>
    </source>
</reference>
<organism evidence="1 2">
    <name type="scientific">Companilactobacillus kimchiensis</name>
    <dbReference type="NCBI Taxonomy" id="993692"/>
    <lineage>
        <taxon>Bacteria</taxon>
        <taxon>Bacillati</taxon>
        <taxon>Bacillota</taxon>
        <taxon>Bacilli</taxon>
        <taxon>Lactobacillales</taxon>
        <taxon>Lactobacillaceae</taxon>
        <taxon>Companilactobacillus</taxon>
    </lineage>
</organism>
<dbReference type="OrthoDB" id="2281946at2"/>
<comment type="caution">
    <text evidence="1">The sequence shown here is derived from an EMBL/GenBank/DDBJ whole genome shotgun (WGS) entry which is preliminary data.</text>
</comment>
<accession>A0A0R2LF70</accession>
<dbReference type="AlphaFoldDB" id="A0A0R2LF70"/>
<keyword evidence="2" id="KW-1185">Reference proteome</keyword>
<evidence type="ECO:0000313" key="2">
    <source>
        <dbReference type="Proteomes" id="UP000051006"/>
    </source>
</evidence>
<protein>
    <recommendedName>
        <fullName evidence="3">Surface layer protein A domain-containing protein</fullName>
    </recommendedName>
</protein>
<proteinExistence type="predicted"/>
<dbReference type="Proteomes" id="UP000051006">
    <property type="component" value="Unassembled WGS sequence"/>
</dbReference>
<dbReference type="RefSeq" id="WP_057880013.1">
    <property type="nucleotide sequence ID" value="NZ_JQCF01000003.1"/>
</dbReference>
<evidence type="ECO:0000313" key="1">
    <source>
        <dbReference type="EMBL" id="KRO00436.1"/>
    </source>
</evidence>
<dbReference type="PATRIC" id="fig|993692.3.peg.1563"/>
<sequence>MKRKILVVFLTILLGIGFSFLPTQSVKAESVTSGYFVDVSARSAELYNSSGKALGKSEPENSDWYLGETLDIKGTDYYQVSGDEFLSSNDSYMYRDRPEVIKVTTDADVPVYNHKFVESSEVALAPGTYWYSDRVITTPDGMPFVRVATDEYVGMWYVIQQSFTERY</sequence>
<name>A0A0R2LF70_9LACO</name>
<dbReference type="EMBL" id="JQCF01000003">
    <property type="protein sequence ID" value="KRO00436.1"/>
    <property type="molecule type" value="Genomic_DNA"/>
</dbReference>
<gene>
    <name evidence="1" type="ORF">IV57_GL001540</name>
</gene>
<evidence type="ECO:0008006" key="3">
    <source>
        <dbReference type="Google" id="ProtNLM"/>
    </source>
</evidence>